<dbReference type="SUPFAM" id="SSF53098">
    <property type="entry name" value="Ribonuclease H-like"/>
    <property type="match status" value="1"/>
</dbReference>
<dbReference type="Pfam" id="PF14223">
    <property type="entry name" value="Retrotran_gag_2"/>
    <property type="match status" value="1"/>
</dbReference>
<dbReference type="Gene3D" id="3.30.420.10">
    <property type="entry name" value="Ribonuclease H-like superfamily/Ribonuclease H"/>
    <property type="match status" value="1"/>
</dbReference>
<organism evidence="3">
    <name type="scientific">Tanacetum cinerariifolium</name>
    <name type="common">Dalmatian daisy</name>
    <name type="synonym">Chrysanthemum cinerariifolium</name>
    <dbReference type="NCBI Taxonomy" id="118510"/>
    <lineage>
        <taxon>Eukaryota</taxon>
        <taxon>Viridiplantae</taxon>
        <taxon>Streptophyta</taxon>
        <taxon>Embryophyta</taxon>
        <taxon>Tracheophyta</taxon>
        <taxon>Spermatophyta</taxon>
        <taxon>Magnoliopsida</taxon>
        <taxon>eudicotyledons</taxon>
        <taxon>Gunneridae</taxon>
        <taxon>Pentapetalae</taxon>
        <taxon>asterids</taxon>
        <taxon>campanulids</taxon>
        <taxon>Asterales</taxon>
        <taxon>Asteraceae</taxon>
        <taxon>Asteroideae</taxon>
        <taxon>Anthemideae</taxon>
        <taxon>Anthemidinae</taxon>
        <taxon>Tanacetum</taxon>
    </lineage>
</organism>
<dbReference type="GO" id="GO:0015074">
    <property type="term" value="P:DNA integration"/>
    <property type="evidence" value="ECO:0007669"/>
    <property type="project" value="InterPro"/>
</dbReference>
<comment type="caution">
    <text evidence="3">The sequence shown here is derived from an EMBL/GenBank/DDBJ whole genome shotgun (WGS) entry which is preliminary data.</text>
</comment>
<dbReference type="InterPro" id="IPR021109">
    <property type="entry name" value="Peptidase_aspartic_dom_sf"/>
</dbReference>
<dbReference type="SUPFAM" id="SSF56672">
    <property type="entry name" value="DNA/RNA polymerases"/>
    <property type="match status" value="1"/>
</dbReference>
<dbReference type="Pfam" id="PF25597">
    <property type="entry name" value="SH3_retrovirus"/>
    <property type="match status" value="1"/>
</dbReference>
<dbReference type="InterPro" id="IPR043502">
    <property type="entry name" value="DNA/RNA_pol_sf"/>
</dbReference>
<dbReference type="InterPro" id="IPR013103">
    <property type="entry name" value="RVT_2"/>
</dbReference>
<dbReference type="Pfam" id="PF07727">
    <property type="entry name" value="RVT_2"/>
    <property type="match status" value="2"/>
</dbReference>
<dbReference type="SUPFAM" id="SSF57756">
    <property type="entry name" value="Retrovirus zinc finger-like domains"/>
    <property type="match status" value="1"/>
</dbReference>
<dbReference type="EMBL" id="BKCJ010001949">
    <property type="protein sequence ID" value="GEU45181.1"/>
    <property type="molecule type" value="Genomic_DNA"/>
</dbReference>
<feature type="domain" description="Integrase catalytic" evidence="2">
    <location>
        <begin position="199"/>
        <end position="381"/>
    </location>
</feature>
<dbReference type="Gene3D" id="2.40.70.10">
    <property type="entry name" value="Acid Proteases"/>
    <property type="match status" value="1"/>
</dbReference>
<dbReference type="PANTHER" id="PTHR33067">
    <property type="entry name" value="RNA-DIRECTED DNA POLYMERASE-RELATED"/>
    <property type="match status" value="1"/>
</dbReference>
<evidence type="ECO:0000256" key="1">
    <source>
        <dbReference type="SAM" id="MobiDB-lite"/>
    </source>
</evidence>
<reference evidence="3" key="1">
    <citation type="journal article" date="2019" name="Sci. Rep.">
        <title>Draft genome of Tanacetum cinerariifolium, the natural source of mosquito coil.</title>
        <authorList>
            <person name="Yamashiro T."/>
            <person name="Shiraishi A."/>
            <person name="Satake H."/>
            <person name="Nakayama K."/>
        </authorList>
    </citation>
    <scope>NUCLEOTIDE SEQUENCE</scope>
</reference>
<dbReference type="PROSITE" id="PS50994">
    <property type="entry name" value="INTEGRASE"/>
    <property type="match status" value="1"/>
</dbReference>
<dbReference type="InterPro" id="IPR036397">
    <property type="entry name" value="RNaseH_sf"/>
</dbReference>
<evidence type="ECO:0000259" key="2">
    <source>
        <dbReference type="PROSITE" id="PS50994"/>
    </source>
</evidence>
<dbReference type="CDD" id="cd09272">
    <property type="entry name" value="RNase_HI_RT_Ty1"/>
    <property type="match status" value="1"/>
</dbReference>
<sequence>MESGKLFATPDILISQQPIPLTLVPAQAGQQVAIEALVAHASWVKGSKEIARLRLMTMEPNIQQNLENISSHEMLQELKTLFAQQAEHELLYTVGEFHSYKQEERQSLSSYVLKMKSYIDNLKRLGYLVSLNLRVSLILISLHKEYDSVVQNYNMYGMEKTKKNNKQKKPQLAARSQNQRKGKNKPVYAPKPKIPPPPKRDNPARDSIYHQCGDTGHWKRNCPQYLAELLKNKKLSQGASGSSIFTIELYTFPNKSWVYDTSYGTHISFKVFQKEVENQLRKTIKSLRSNRGGEYMSQEILDHLKEHGIITYRIPPYTPQQNYVSERRNRTVLDMVHSMMTQTTLPKSFWAYAFETVARILNMVPTKKVEKTPYEVWHGSIKCIFVGYLKETMGYTFYYPPENKVSIARSAKFLENSLITQEVSGSSEDLEIIQEEDMHPSINTSLHHEEDDLEIDEPQRDVGEPSNYKAALLYPESDKWIDAMNVEIQSLKDNKVWDLVELSPDGKIIGSKWLFKKKTDMDGAIHTYKARLVAKGFTQTYRVNYEETFSPVADIRAIRILIAIRVYYDYEIWQMDVKTTFLNGHLLEEVGMDQPEASGSNVTFLILYVDDILIMRNNIPMLQDVKSYLGRCFAIKDLGEATYILGIKIYRDKSWRLIGLCQSAYIDKILKRFHMENSKRRSISMQEKFKLCKSQGALTPAELKRMRNVPYASVVGSIMYAVRCTRPDVAFAQNITSRFQQNPGFLCYTDVGYLTNNDDLKSQTGYEAIWVRKFISRLGVFPIIKEPINMYCDNTGAITIANKSGFTKGARDFHAKVHYLREVIEYGDIKLEKVYTYDNLADPFTKALAFPKHSEHTKNIKMLPESHVHAKKVKRLVKVMIWKQGLATMTDKRTMAEMLRAPTERCAEAIIVPSILAEQFELKHSLINIMTSEQFFRLEKDNPHDHIRAACRWLKKEPPRSITTWDDLQKFDESFHEAWERYKDLLCTCPHHGFTELHQLDTFYNALNPADQDSLNAAAGVNLLEKSPQDALTIIEYKSKVRISQSKPIASPVNACDINSSSEIAKLTHAVNQQTNVVTTVMTVMLKQLQANPPLAQVKAVKEICVTCRGAHPYYQCVAAGGNTFLEFKDNIQGYVLAAACNYNQGTGSLPGNTVANPKGELKAITTRSGLVTDGPNVPTPPKFVTPEDDECVEETYAYPDLAEYTIKVPPLPVQKTKPLIQRHFVLHTRDSPLPNITFSELNCKALVDLGASINLMPLSVWKNLGLHDLIPTRMTLELANRAIYTPDGIARDVFVLVGKLTFPADFVVVDYESDPKVPLILGRPFLRTARALIDVHGEEMILHDGDKRLTLHMKHDTASYSTHPYRESTNLINIFNIPSEDCLEFSVSNKQSGNPTFSLHKEIASPKVTHEIHDPEGCNFLSEKLPDIDSFNDIHPHFDDDPLSGSTTYSSNSLLKEFTDELALITYHPDYNYNLKCDIESNLREIEFLLYQGEDSDLKDSIDQIDLPNLDDYFLIPHLICSLTNMLLIIHFHRDSMDDDLPSPDNEDKVFNPGILIHEKSVIIITRVAQENKLAKSYASLVFEDFDPLLYEPFVFKDVPNSMRPLLFSSENVEKVCKPGIYTSEKMKVATWDDLAFKLMPFGSNVKH</sequence>
<feature type="region of interest" description="Disordered" evidence="1">
    <location>
        <begin position="160"/>
        <end position="212"/>
    </location>
</feature>
<evidence type="ECO:0000313" key="3">
    <source>
        <dbReference type="EMBL" id="GEU45181.1"/>
    </source>
</evidence>
<dbReference type="InterPro" id="IPR036875">
    <property type="entry name" value="Znf_CCHC_sf"/>
</dbReference>
<protein>
    <recommendedName>
        <fullName evidence="2">Integrase catalytic domain-containing protein</fullName>
    </recommendedName>
</protein>
<feature type="compositionally biased region" description="Basic and acidic residues" evidence="1">
    <location>
        <begin position="198"/>
        <end position="208"/>
    </location>
</feature>
<dbReference type="GO" id="GO:0008270">
    <property type="term" value="F:zinc ion binding"/>
    <property type="evidence" value="ECO:0007669"/>
    <property type="project" value="InterPro"/>
</dbReference>
<dbReference type="InterPro" id="IPR057670">
    <property type="entry name" value="SH3_retrovirus"/>
</dbReference>
<dbReference type="PANTHER" id="PTHR33067:SF35">
    <property type="entry name" value="ASPARTIC PEPTIDASE DDI1-TYPE DOMAIN-CONTAINING PROTEIN"/>
    <property type="match status" value="1"/>
</dbReference>
<accession>A0A6L2K6Z4</accession>
<name>A0A6L2K6Z4_TANCI</name>
<dbReference type="GO" id="GO:0003676">
    <property type="term" value="F:nucleic acid binding"/>
    <property type="evidence" value="ECO:0007669"/>
    <property type="project" value="InterPro"/>
</dbReference>
<dbReference type="SUPFAM" id="SSF50630">
    <property type="entry name" value="Acid proteases"/>
    <property type="match status" value="1"/>
</dbReference>
<dbReference type="Pfam" id="PF13650">
    <property type="entry name" value="Asp_protease_2"/>
    <property type="match status" value="1"/>
</dbReference>
<dbReference type="InterPro" id="IPR012337">
    <property type="entry name" value="RNaseH-like_sf"/>
</dbReference>
<gene>
    <name evidence="3" type="ORF">Tci_017159</name>
</gene>
<dbReference type="InterPro" id="IPR001584">
    <property type="entry name" value="Integrase_cat-core"/>
</dbReference>
<proteinExistence type="predicted"/>
<dbReference type="CDD" id="cd00303">
    <property type="entry name" value="retropepsin_like"/>
    <property type="match status" value="1"/>
</dbReference>